<organism evidence="3 4">
    <name type="scientific">Patella caerulea</name>
    <name type="common">Rayed Mediterranean limpet</name>
    <dbReference type="NCBI Taxonomy" id="87958"/>
    <lineage>
        <taxon>Eukaryota</taxon>
        <taxon>Metazoa</taxon>
        <taxon>Spiralia</taxon>
        <taxon>Lophotrochozoa</taxon>
        <taxon>Mollusca</taxon>
        <taxon>Gastropoda</taxon>
        <taxon>Patellogastropoda</taxon>
        <taxon>Patelloidea</taxon>
        <taxon>Patellidae</taxon>
        <taxon>Patella</taxon>
    </lineage>
</organism>
<feature type="domain" description="SPRY" evidence="2">
    <location>
        <begin position="69"/>
        <end position="196"/>
    </location>
</feature>
<accession>A0AAN8KHD9</accession>
<evidence type="ECO:0000313" key="4">
    <source>
        <dbReference type="Proteomes" id="UP001347796"/>
    </source>
</evidence>
<dbReference type="InterPro" id="IPR035783">
    <property type="entry name" value="SPRYD3_SPRY"/>
</dbReference>
<name>A0AAN8KHD9_PATCE</name>
<gene>
    <name evidence="3" type="ORF">SNE40_003129</name>
</gene>
<dbReference type="AlphaFoldDB" id="A0AAN8KHD9"/>
<feature type="region of interest" description="Disordered" evidence="1">
    <location>
        <begin position="333"/>
        <end position="377"/>
    </location>
</feature>
<evidence type="ECO:0000259" key="2">
    <source>
        <dbReference type="SMART" id="SM00449"/>
    </source>
</evidence>
<sequence>MEAFLRNQILNVCRVPNRQAVLAGPKEMPKHPRSERVSIDGDILSYQANDENNIGVYIAPAPLTPQDNYFEVEILDSGIQSGAPICIGLAPYKYSLDDLPGTRYFSIGFHAEDGKIHKSREVGNPFGPKCGVGDRIGCGIKFEKLEGCAEQPKIVKVFFTRNGKEIGTVAFPYLPGGFHPAVGFDSEGEVKLSLDAEWYRDDIMLMAVDCSEDEWSRLHDVRLNGVVIEYAGRGKSILDVGLAQAKSPLDTTFHYFEIEIVDPGENCYIAIGVARQNYPPYRHPGWNKGSIAYHADDGKIFLGSGVGDPFGPKCHKGDIMGCGILFPADYDSELDSELSPDDPDDEIPNCNEDEICPDSDNDDEEEPWEKSNNESGTHVQVFFTHNGKLIGKRLTTIPKGGFYPTIGMLSSCERVRVDLRPLTG</sequence>
<dbReference type="Gene3D" id="2.60.120.920">
    <property type="match status" value="2"/>
</dbReference>
<dbReference type="SUPFAM" id="SSF49899">
    <property type="entry name" value="Concanavalin A-like lectins/glucanases"/>
    <property type="match status" value="2"/>
</dbReference>
<dbReference type="InterPro" id="IPR003877">
    <property type="entry name" value="SPRY_dom"/>
</dbReference>
<proteinExistence type="predicted"/>
<evidence type="ECO:0000313" key="3">
    <source>
        <dbReference type="EMBL" id="KAK6191440.1"/>
    </source>
</evidence>
<comment type="caution">
    <text evidence="3">The sequence shown here is derived from an EMBL/GenBank/DDBJ whole genome shotgun (WGS) entry which is preliminary data.</text>
</comment>
<dbReference type="InterPro" id="IPR043136">
    <property type="entry name" value="B30.2/SPRY_sf"/>
</dbReference>
<feature type="compositionally biased region" description="Acidic residues" evidence="1">
    <location>
        <begin position="333"/>
        <end position="367"/>
    </location>
</feature>
<dbReference type="InterPro" id="IPR013320">
    <property type="entry name" value="ConA-like_dom_sf"/>
</dbReference>
<feature type="domain" description="SPRY" evidence="2">
    <location>
        <begin position="251"/>
        <end position="422"/>
    </location>
</feature>
<evidence type="ECO:0000256" key="1">
    <source>
        <dbReference type="SAM" id="MobiDB-lite"/>
    </source>
</evidence>
<keyword evidence="4" id="KW-1185">Reference proteome</keyword>
<protein>
    <recommendedName>
        <fullName evidence="2">SPRY domain-containing protein</fullName>
    </recommendedName>
</protein>
<dbReference type="EMBL" id="JAZGQO010000002">
    <property type="protein sequence ID" value="KAK6191440.1"/>
    <property type="molecule type" value="Genomic_DNA"/>
</dbReference>
<dbReference type="SMART" id="SM00449">
    <property type="entry name" value="SPRY"/>
    <property type="match status" value="2"/>
</dbReference>
<reference evidence="3 4" key="1">
    <citation type="submission" date="2024-01" db="EMBL/GenBank/DDBJ databases">
        <title>The genome of the rayed Mediterranean limpet Patella caerulea (Linnaeus, 1758).</title>
        <authorList>
            <person name="Anh-Thu Weber A."/>
            <person name="Halstead-Nussloch G."/>
        </authorList>
    </citation>
    <scope>NUCLEOTIDE SEQUENCE [LARGE SCALE GENOMIC DNA]</scope>
    <source>
        <strain evidence="3">AATW-2023a</strain>
        <tissue evidence="3">Whole specimen</tissue>
    </source>
</reference>
<dbReference type="Pfam" id="PF00622">
    <property type="entry name" value="SPRY"/>
    <property type="match status" value="2"/>
</dbReference>
<dbReference type="PANTHER" id="PTHR12864">
    <property type="entry name" value="RAN BINDING PROTEIN 9-RELATED"/>
    <property type="match status" value="1"/>
</dbReference>
<dbReference type="Proteomes" id="UP001347796">
    <property type="component" value="Unassembled WGS sequence"/>
</dbReference>
<dbReference type="InterPro" id="IPR050618">
    <property type="entry name" value="Ubq-SigPath_Reg"/>
</dbReference>
<dbReference type="CDD" id="cd12908">
    <property type="entry name" value="SPRYD3"/>
    <property type="match status" value="1"/>
</dbReference>